<feature type="compositionally biased region" description="Low complexity" evidence="1">
    <location>
        <begin position="250"/>
        <end position="268"/>
    </location>
</feature>
<dbReference type="Proteomes" id="UP000030645">
    <property type="component" value="Unassembled WGS sequence"/>
</dbReference>
<dbReference type="InterPro" id="IPR001810">
    <property type="entry name" value="F-box_dom"/>
</dbReference>
<evidence type="ECO:0000313" key="3">
    <source>
        <dbReference type="EMBL" id="EXB81011.1"/>
    </source>
</evidence>
<dbReference type="InterPro" id="IPR052361">
    <property type="entry name" value="F-box_domain"/>
</dbReference>
<keyword evidence="4" id="KW-1185">Reference proteome</keyword>
<feature type="region of interest" description="Disordered" evidence="1">
    <location>
        <begin position="247"/>
        <end position="268"/>
    </location>
</feature>
<name>W9RJP6_9ROSA</name>
<evidence type="ECO:0000256" key="1">
    <source>
        <dbReference type="SAM" id="MobiDB-lite"/>
    </source>
</evidence>
<dbReference type="EMBL" id="KE344830">
    <property type="protein sequence ID" value="EXB81011.1"/>
    <property type="molecule type" value="Genomic_DNA"/>
</dbReference>
<dbReference type="AlphaFoldDB" id="W9RJP6"/>
<dbReference type="PANTHER" id="PTHR31790">
    <property type="entry name" value="OS02G0783600 PROTEIN"/>
    <property type="match status" value="1"/>
</dbReference>
<protein>
    <submittedName>
        <fullName evidence="3">Putative F-box/kelch-repeat protein</fullName>
    </submittedName>
</protein>
<dbReference type="Pfam" id="PF00646">
    <property type="entry name" value="F-box"/>
    <property type="match status" value="1"/>
</dbReference>
<feature type="domain" description="F-box" evidence="2">
    <location>
        <begin position="80"/>
        <end position="131"/>
    </location>
</feature>
<dbReference type="PROSITE" id="PS50181">
    <property type="entry name" value="FBOX"/>
    <property type="match status" value="1"/>
</dbReference>
<dbReference type="InterPro" id="IPR036047">
    <property type="entry name" value="F-box-like_dom_sf"/>
</dbReference>
<dbReference type="PANTHER" id="PTHR31790:SF602">
    <property type="entry name" value="F-BOX ASSOCIATED UBIQUITINATION EFFECTOR FAMILY PROTEIN"/>
    <property type="match status" value="1"/>
</dbReference>
<sequence>MNNPEFVAKHLCNTKKKLFGLPKYSLEGTYLLTVASSDSWSPYDHIPCVTEDLKFLTSRHSLKGHSTTCVKFVFLLEVEMARFSDMPEEVLEEIMSWLPSESLKRFKCICKSWYFYINALMNNPTFVAKHLCNTKKKLVSCNGVICCYHRDYHNTKDIIFLLNPALRELKIVPDAEFGDGYEIQGVGFGYDSRANDYKVVNIKSEDQDDPYPYKAEDELVTDEEIVKDVVGSGRGHMKEVGLMIKKSVDPSTSSSSTPTYPPQQQSSPLDMQQKMNEMFNDQMQMVTALRRHFPGIDIPMPQASQMLSPPSNPIDIQQWINQIFVEFCEISGFQFVCFHP</sequence>
<dbReference type="CDD" id="cd22157">
    <property type="entry name" value="F-box_AtFBW1-like"/>
    <property type="match status" value="1"/>
</dbReference>
<dbReference type="Gene3D" id="1.20.1280.50">
    <property type="match status" value="1"/>
</dbReference>
<evidence type="ECO:0000259" key="2">
    <source>
        <dbReference type="PROSITE" id="PS50181"/>
    </source>
</evidence>
<dbReference type="SMART" id="SM00256">
    <property type="entry name" value="FBOX"/>
    <property type="match status" value="1"/>
</dbReference>
<organism evidence="3 4">
    <name type="scientific">Morus notabilis</name>
    <dbReference type="NCBI Taxonomy" id="981085"/>
    <lineage>
        <taxon>Eukaryota</taxon>
        <taxon>Viridiplantae</taxon>
        <taxon>Streptophyta</taxon>
        <taxon>Embryophyta</taxon>
        <taxon>Tracheophyta</taxon>
        <taxon>Spermatophyta</taxon>
        <taxon>Magnoliopsida</taxon>
        <taxon>eudicotyledons</taxon>
        <taxon>Gunneridae</taxon>
        <taxon>Pentapetalae</taxon>
        <taxon>rosids</taxon>
        <taxon>fabids</taxon>
        <taxon>Rosales</taxon>
        <taxon>Moraceae</taxon>
        <taxon>Moreae</taxon>
        <taxon>Morus</taxon>
    </lineage>
</organism>
<accession>W9RJP6</accession>
<dbReference type="SUPFAM" id="SSF81383">
    <property type="entry name" value="F-box domain"/>
    <property type="match status" value="1"/>
</dbReference>
<gene>
    <name evidence="3" type="ORF">L484_003055</name>
</gene>
<reference evidence="4" key="1">
    <citation type="submission" date="2013-01" db="EMBL/GenBank/DDBJ databases">
        <title>Draft Genome Sequence of a Mulberry Tree, Morus notabilis C.K. Schneid.</title>
        <authorList>
            <person name="He N."/>
            <person name="Zhao S."/>
        </authorList>
    </citation>
    <scope>NUCLEOTIDE SEQUENCE</scope>
</reference>
<proteinExistence type="predicted"/>
<evidence type="ECO:0000313" key="4">
    <source>
        <dbReference type="Proteomes" id="UP000030645"/>
    </source>
</evidence>